<dbReference type="GO" id="GO:0006310">
    <property type="term" value="P:DNA recombination"/>
    <property type="evidence" value="ECO:0007669"/>
    <property type="project" value="UniProtKB-KW"/>
</dbReference>
<proteinExistence type="inferred from homology"/>
<dbReference type="HOGENOM" id="CLU_033139_2_0_10"/>
<evidence type="ECO:0000256" key="2">
    <source>
        <dbReference type="ARBA" id="ARBA00023125"/>
    </source>
</evidence>
<dbReference type="Pfam" id="PF17293">
    <property type="entry name" value="Arm-DNA-bind_5"/>
    <property type="match status" value="1"/>
</dbReference>
<dbReference type="InterPro" id="IPR010998">
    <property type="entry name" value="Integrase_recombinase_N"/>
</dbReference>
<dbReference type="eggNOG" id="COG4974">
    <property type="taxonomic scope" value="Bacteria"/>
</dbReference>
<dbReference type="SUPFAM" id="SSF56349">
    <property type="entry name" value="DNA breaking-rejoining enzymes"/>
    <property type="match status" value="1"/>
</dbReference>
<dbReference type="GO" id="GO:0015074">
    <property type="term" value="P:DNA integration"/>
    <property type="evidence" value="ECO:0007669"/>
    <property type="project" value="InterPro"/>
</dbReference>
<dbReference type="AlphaFoldDB" id="E4TMW5"/>
<sequence length="403" mass="47022">MENRVKTSFWLVKSKQNKHRECPIYLRIHAANTSVQISTGHFVLAGKWDKRRKKIIGGDLSAEAINQNLVALQTKVLKIVNRLLLEGQPFNAHIVKDKLQGDEALRTTLMQAFQEYLDHIESLIGIDYSKPTLVKYSQTKQRLGKFIQVKFKREDIQLFELDYDFLDQFIHFLKTRYSNSQTTCYKHFQRFTRVVRISMRKGYLEKYPFDNFNIKLPKKPVEFLTQAEIDKIEHAEFDMERLNIIRDIFILSCYSGLAYTEVYNLTEQHLEVADDGEVWLNLTRQKTKKSIKIPLLPKAVAIIEKYKHHPISKKRKKLIPVPSNQKVNAYLKEIQDVCGIKKKLHFHLARKSFSVTIILNNAVPIETLSLLLGHGSIKVTVDAYSSITNEKLKKDFQNLKNQF</sequence>
<dbReference type="InterPro" id="IPR002104">
    <property type="entry name" value="Integrase_catalytic"/>
</dbReference>
<dbReference type="InterPro" id="IPR011010">
    <property type="entry name" value="DNA_brk_join_enz"/>
</dbReference>
<feature type="domain" description="Tyr recombinase" evidence="4">
    <location>
        <begin position="219"/>
        <end position="397"/>
    </location>
</feature>
<gene>
    <name evidence="5" type="ORF">Ftrac_R0020</name>
</gene>
<evidence type="ECO:0000313" key="5">
    <source>
        <dbReference type="EMBL" id="ADR21396.1"/>
    </source>
</evidence>
<dbReference type="Pfam" id="PF13102">
    <property type="entry name" value="Phage_int_SAM_5"/>
    <property type="match status" value="1"/>
</dbReference>
<dbReference type="OrthoDB" id="1098628at2"/>
<keyword evidence="6" id="KW-1185">Reference proteome</keyword>
<protein>
    <submittedName>
        <fullName evidence="5">Integrase family protein</fullName>
    </submittedName>
</protein>
<evidence type="ECO:0000256" key="3">
    <source>
        <dbReference type="ARBA" id="ARBA00023172"/>
    </source>
</evidence>
<keyword evidence="3" id="KW-0233">DNA recombination</keyword>
<dbReference type="KEGG" id="mtt:Ftrac_R0020"/>
<dbReference type="Gene3D" id="1.10.150.130">
    <property type="match status" value="1"/>
</dbReference>
<dbReference type="CDD" id="cd01185">
    <property type="entry name" value="INTN1_C_like"/>
    <property type="match status" value="1"/>
</dbReference>
<dbReference type="PANTHER" id="PTHR30349:SF64">
    <property type="entry name" value="PROPHAGE INTEGRASE INTD-RELATED"/>
    <property type="match status" value="1"/>
</dbReference>
<dbReference type="Proteomes" id="UP000008720">
    <property type="component" value="Chromosome"/>
</dbReference>
<keyword evidence="2" id="KW-0238">DNA-binding</keyword>
<dbReference type="Pfam" id="PF00589">
    <property type="entry name" value="Phage_integrase"/>
    <property type="match status" value="1"/>
</dbReference>
<evidence type="ECO:0000256" key="1">
    <source>
        <dbReference type="ARBA" id="ARBA00008857"/>
    </source>
</evidence>
<dbReference type="Gene3D" id="1.10.443.10">
    <property type="entry name" value="Intergrase catalytic core"/>
    <property type="match status" value="1"/>
</dbReference>
<accession>E4TMW5</accession>
<dbReference type="EMBL" id="CP002349">
    <property type="protein sequence ID" value="ADR21396.1"/>
    <property type="molecule type" value="Genomic_DNA"/>
</dbReference>
<dbReference type="InterPro" id="IPR013762">
    <property type="entry name" value="Integrase-like_cat_sf"/>
</dbReference>
<reference evidence="5 6" key="1">
    <citation type="journal article" date="2011" name="Stand. Genomic Sci.">
        <title>Complete genome sequence of Marivirga tractuosa type strain (H-43).</title>
        <authorList>
            <person name="Pagani I."/>
            <person name="Chertkov O."/>
            <person name="Lapidus A."/>
            <person name="Lucas S."/>
            <person name="Del Rio T.G."/>
            <person name="Tice H."/>
            <person name="Copeland A."/>
            <person name="Cheng J.F."/>
            <person name="Nolan M."/>
            <person name="Saunders E."/>
            <person name="Pitluck S."/>
            <person name="Held B."/>
            <person name="Goodwin L."/>
            <person name="Liolios K."/>
            <person name="Ovchinikova G."/>
            <person name="Ivanova N."/>
            <person name="Mavromatis K."/>
            <person name="Pati A."/>
            <person name="Chen A."/>
            <person name="Palaniappan K."/>
            <person name="Land M."/>
            <person name="Hauser L."/>
            <person name="Jeffries C.D."/>
            <person name="Detter J.C."/>
            <person name="Han C."/>
            <person name="Tapia R."/>
            <person name="Ngatchou-Djao O.D."/>
            <person name="Rohde M."/>
            <person name="Goker M."/>
            <person name="Spring S."/>
            <person name="Sikorski J."/>
            <person name="Woyke T."/>
            <person name="Bristow J."/>
            <person name="Eisen J.A."/>
            <person name="Markowitz V."/>
            <person name="Hugenholtz P."/>
            <person name="Klenk H.P."/>
            <person name="Kyrpides N.C."/>
        </authorList>
    </citation>
    <scope>NUCLEOTIDE SEQUENCE [LARGE SCALE GENOMIC DNA]</scope>
    <source>
        <strain evidence="6">ATCC 23168 / DSM 4126 / NBRC 15989 / NCIMB 1408 / VKM B-1430 / H-43</strain>
    </source>
</reference>
<name>E4TMW5_MARTH</name>
<dbReference type="STRING" id="643867.Ftrac_R0020"/>
<evidence type="ECO:0000259" key="4">
    <source>
        <dbReference type="PROSITE" id="PS51898"/>
    </source>
</evidence>
<dbReference type="PANTHER" id="PTHR30349">
    <property type="entry name" value="PHAGE INTEGRASE-RELATED"/>
    <property type="match status" value="1"/>
</dbReference>
<dbReference type="RefSeq" id="WP_013453543.1">
    <property type="nucleotide sequence ID" value="NC_014759.1"/>
</dbReference>
<organism evidence="5 6">
    <name type="scientific">Marivirga tractuosa (strain ATCC 23168 / DSM 4126 / NBRC 15989 / NCIMB 1408 / VKM B-1430 / H-43)</name>
    <name type="common">Microscilla tractuosa</name>
    <name type="synonym">Flexibacter tractuosus</name>
    <dbReference type="NCBI Taxonomy" id="643867"/>
    <lineage>
        <taxon>Bacteria</taxon>
        <taxon>Pseudomonadati</taxon>
        <taxon>Bacteroidota</taxon>
        <taxon>Cytophagia</taxon>
        <taxon>Cytophagales</taxon>
        <taxon>Marivirgaceae</taxon>
        <taxon>Marivirga</taxon>
    </lineage>
</organism>
<dbReference type="InterPro" id="IPR050090">
    <property type="entry name" value="Tyrosine_recombinase_XerCD"/>
</dbReference>
<dbReference type="InterPro" id="IPR035386">
    <property type="entry name" value="Arm-DNA-bind_5"/>
</dbReference>
<dbReference type="InterPro" id="IPR025269">
    <property type="entry name" value="SAM-like_dom"/>
</dbReference>
<comment type="similarity">
    <text evidence="1">Belongs to the 'phage' integrase family.</text>
</comment>
<evidence type="ECO:0000313" key="6">
    <source>
        <dbReference type="Proteomes" id="UP000008720"/>
    </source>
</evidence>
<dbReference type="GO" id="GO:0003677">
    <property type="term" value="F:DNA binding"/>
    <property type="evidence" value="ECO:0007669"/>
    <property type="project" value="UniProtKB-KW"/>
</dbReference>
<dbReference type="PROSITE" id="PS51898">
    <property type="entry name" value="TYR_RECOMBINASE"/>
    <property type="match status" value="1"/>
</dbReference>